<sequence>MESTTAANARATQAYIFAAFLTTVGVALFMSLVQTIRKSPLSEGISGIGESPWALSALADYFVGACFAALYVFLRDGPPVFCLSNKVFAVVFPFVGNFALLWYVAYLIVKAKDVTRGLLPQTVETPGNVEIDMRSSSTQKHPKTIGVAFFALLLWFAAVCFWASQRQSLQEGYRVLKMVKWAGFTFIDNLTGILFTVVFIIVREGEVNCITSLWILGLVFFGNGPTCLYVIHVAQQAFSRDVSFSRVLLSRSKSVSVHSVLEDGPTTL</sequence>
<dbReference type="Pfam" id="PF07343">
    <property type="entry name" value="DUF1475"/>
    <property type="match status" value="1"/>
</dbReference>
<accession>A0A2V3IJ70</accession>
<reference evidence="2 3" key="1">
    <citation type="journal article" date="2018" name="Mol. Biol. Evol.">
        <title>Analysis of the draft genome of the red seaweed Gracilariopsis chorda provides insights into genome size evolution in Rhodophyta.</title>
        <authorList>
            <person name="Lee J."/>
            <person name="Yang E.C."/>
            <person name="Graf L."/>
            <person name="Yang J.H."/>
            <person name="Qiu H."/>
            <person name="Zel Zion U."/>
            <person name="Chan C.X."/>
            <person name="Stephens T.G."/>
            <person name="Weber A.P.M."/>
            <person name="Boo G.H."/>
            <person name="Boo S.M."/>
            <person name="Kim K.M."/>
            <person name="Shin Y."/>
            <person name="Jung M."/>
            <person name="Lee S.J."/>
            <person name="Yim H.S."/>
            <person name="Lee J.H."/>
            <person name="Bhattacharya D."/>
            <person name="Yoon H.S."/>
        </authorList>
    </citation>
    <scope>NUCLEOTIDE SEQUENCE [LARGE SCALE GENOMIC DNA]</scope>
    <source>
        <strain evidence="2 3">SKKU-2015</strain>
        <tissue evidence="2">Whole body</tissue>
    </source>
</reference>
<feature type="transmembrane region" description="Helical" evidence="1">
    <location>
        <begin position="53"/>
        <end position="74"/>
    </location>
</feature>
<evidence type="ECO:0000256" key="1">
    <source>
        <dbReference type="SAM" id="Phobius"/>
    </source>
</evidence>
<feature type="transmembrane region" description="Helical" evidence="1">
    <location>
        <begin position="12"/>
        <end position="33"/>
    </location>
</feature>
<dbReference type="AlphaFoldDB" id="A0A2V3IJ70"/>
<evidence type="ECO:0000313" key="2">
    <source>
        <dbReference type="EMBL" id="PXF42127.1"/>
    </source>
</evidence>
<organism evidence="2 3">
    <name type="scientific">Gracilariopsis chorda</name>
    <dbReference type="NCBI Taxonomy" id="448386"/>
    <lineage>
        <taxon>Eukaryota</taxon>
        <taxon>Rhodophyta</taxon>
        <taxon>Florideophyceae</taxon>
        <taxon>Rhodymeniophycidae</taxon>
        <taxon>Gracilariales</taxon>
        <taxon>Gracilariaceae</taxon>
        <taxon>Gracilariopsis</taxon>
    </lineage>
</organism>
<keyword evidence="1" id="KW-0812">Transmembrane</keyword>
<keyword evidence="3" id="KW-1185">Reference proteome</keyword>
<protein>
    <submittedName>
        <fullName evidence="2">Uncharacterized protein</fullName>
    </submittedName>
</protein>
<evidence type="ECO:0000313" key="3">
    <source>
        <dbReference type="Proteomes" id="UP000247409"/>
    </source>
</evidence>
<feature type="transmembrane region" description="Helical" evidence="1">
    <location>
        <begin position="214"/>
        <end position="234"/>
    </location>
</feature>
<name>A0A2V3IJ70_9FLOR</name>
<dbReference type="Proteomes" id="UP000247409">
    <property type="component" value="Unassembled WGS sequence"/>
</dbReference>
<keyword evidence="1" id="KW-1133">Transmembrane helix</keyword>
<comment type="caution">
    <text evidence="2">The sequence shown here is derived from an EMBL/GenBank/DDBJ whole genome shotgun (WGS) entry which is preliminary data.</text>
</comment>
<feature type="transmembrane region" description="Helical" evidence="1">
    <location>
        <begin position="184"/>
        <end position="202"/>
    </location>
</feature>
<feature type="transmembrane region" description="Helical" evidence="1">
    <location>
        <begin position="144"/>
        <end position="164"/>
    </location>
</feature>
<dbReference type="EMBL" id="NBIV01000176">
    <property type="protein sequence ID" value="PXF42127.1"/>
    <property type="molecule type" value="Genomic_DNA"/>
</dbReference>
<dbReference type="InterPro" id="IPR009943">
    <property type="entry name" value="DUF1475"/>
</dbReference>
<gene>
    <name evidence="2" type="ORF">BWQ96_08159</name>
</gene>
<keyword evidence="1" id="KW-0472">Membrane</keyword>
<feature type="transmembrane region" description="Helical" evidence="1">
    <location>
        <begin position="86"/>
        <end position="109"/>
    </location>
</feature>
<proteinExistence type="predicted"/>